<dbReference type="EMBL" id="FTOG01000005">
    <property type="protein sequence ID" value="SIS83930.1"/>
    <property type="molecule type" value="Genomic_DNA"/>
</dbReference>
<dbReference type="InterPro" id="IPR011049">
    <property type="entry name" value="Serralysin-like_metalloprot_C"/>
</dbReference>
<dbReference type="PANTHER" id="PTHR38340:SF1">
    <property type="entry name" value="S-LAYER PROTEIN"/>
    <property type="match status" value="1"/>
</dbReference>
<dbReference type="GO" id="GO:0005509">
    <property type="term" value="F:calcium ion binding"/>
    <property type="evidence" value="ECO:0007669"/>
    <property type="project" value="InterPro"/>
</dbReference>
<comment type="subcellular location">
    <subcellularLocation>
        <location evidence="1">Secreted</location>
    </subcellularLocation>
</comment>
<gene>
    <name evidence="3" type="ORF">SAMN05421580_105271</name>
</gene>
<organism evidence="3 4">
    <name type="scientific">Rhodobacter aestuarii</name>
    <dbReference type="NCBI Taxonomy" id="453582"/>
    <lineage>
        <taxon>Bacteria</taxon>
        <taxon>Pseudomonadati</taxon>
        <taxon>Pseudomonadota</taxon>
        <taxon>Alphaproteobacteria</taxon>
        <taxon>Rhodobacterales</taxon>
        <taxon>Rhodobacter group</taxon>
        <taxon>Rhodobacter</taxon>
    </lineage>
</organism>
<evidence type="ECO:0000313" key="4">
    <source>
        <dbReference type="Proteomes" id="UP000186221"/>
    </source>
</evidence>
<evidence type="ECO:0000256" key="1">
    <source>
        <dbReference type="ARBA" id="ARBA00004613"/>
    </source>
</evidence>
<dbReference type="Pfam" id="PF00353">
    <property type="entry name" value="HemolysinCabind"/>
    <property type="match status" value="8"/>
</dbReference>
<evidence type="ECO:0000256" key="2">
    <source>
        <dbReference type="ARBA" id="ARBA00022525"/>
    </source>
</evidence>
<keyword evidence="4" id="KW-1185">Reference proteome</keyword>
<sequence length="447" mass="46499">MAFFTIQGRFSSRGYAINEWTGELVSIEGMSGSSWVYTDLDLIGSSENEVFAYDLTLGQTTLARFDGVTFFDLAGGDDILTLTIDPAHRGLYGLADAFAYDLDVTAYGGAGNDRLWLGIGNDTVYGEDANAAAIVADIGTYVAAYPDEIYAGDGNDAIYGDYGVLSLSASSLSYIALIMTGSDELYGGTGNDTIYGDAGAFSDLDVDVDVISTGNDRIFGGADDDLIYGDSGTGNALNVYIGTLVFGNDTLSGDDGNDTIIGDSAEAFRNHVGTINFGDDSISGGAGADLIIGDSAKGLNQNKIDITFGDDTLLGGSGNDTIWGDSNKADLRGVYGGNDVIDGGEGDDILYGDVKAPSDLTDGADIFVFSGANGHDTIMDFDSSDLIDLRAYNLTWSEVEGAISGSVRLGSVINLELITDGLGGSITVDGAWVARVGTLLSADDFLF</sequence>
<dbReference type="InterPro" id="IPR050557">
    <property type="entry name" value="RTX_toxin/Mannuronan_C5-epim"/>
</dbReference>
<dbReference type="PRINTS" id="PR00313">
    <property type="entry name" value="CABNDNGRPT"/>
</dbReference>
<dbReference type="AlphaFoldDB" id="A0A1N7MD15"/>
<proteinExistence type="predicted"/>
<dbReference type="STRING" id="453582.SAMN05421580_105271"/>
<accession>A0A1N7MD15</accession>
<reference evidence="4" key="1">
    <citation type="submission" date="2017-01" db="EMBL/GenBank/DDBJ databases">
        <authorList>
            <person name="Varghese N."/>
            <person name="Submissions S."/>
        </authorList>
    </citation>
    <scope>NUCLEOTIDE SEQUENCE [LARGE SCALE GENOMIC DNA]</scope>
    <source>
        <strain evidence="4">DSM 19945</strain>
    </source>
</reference>
<dbReference type="SUPFAM" id="SSF51120">
    <property type="entry name" value="beta-Roll"/>
    <property type="match status" value="1"/>
</dbReference>
<keyword evidence="2" id="KW-0964">Secreted</keyword>
<protein>
    <submittedName>
        <fullName evidence="3">Hemolysin-type calcium-binding repeat-containing protein</fullName>
    </submittedName>
</protein>
<dbReference type="PANTHER" id="PTHR38340">
    <property type="entry name" value="S-LAYER PROTEIN"/>
    <property type="match status" value="1"/>
</dbReference>
<dbReference type="Gene3D" id="2.150.10.10">
    <property type="entry name" value="Serralysin-like metalloprotease, C-terminal"/>
    <property type="match status" value="2"/>
</dbReference>
<name>A0A1N7MD15_9RHOB</name>
<dbReference type="InterPro" id="IPR001343">
    <property type="entry name" value="Hemolysn_Ca-bd"/>
</dbReference>
<dbReference type="GO" id="GO:0005576">
    <property type="term" value="C:extracellular region"/>
    <property type="evidence" value="ECO:0007669"/>
    <property type="project" value="UniProtKB-SubCell"/>
</dbReference>
<evidence type="ECO:0000313" key="3">
    <source>
        <dbReference type="EMBL" id="SIS83930.1"/>
    </source>
</evidence>
<dbReference type="RefSeq" id="WP_175610436.1">
    <property type="nucleotide sequence ID" value="NZ_FTOG01000005.1"/>
</dbReference>
<dbReference type="Proteomes" id="UP000186221">
    <property type="component" value="Unassembled WGS sequence"/>
</dbReference>